<evidence type="ECO:0000256" key="8">
    <source>
        <dbReference type="ARBA" id="ARBA00022729"/>
    </source>
</evidence>
<proteinExistence type="inferred from homology"/>
<feature type="domain" description="Metallo-beta-lactamase" evidence="14">
    <location>
        <begin position="46"/>
        <end position="224"/>
    </location>
</feature>
<dbReference type="RefSeq" id="WP_185801502.1">
    <property type="nucleotide sequence ID" value="NZ_JACJVJ010000002.1"/>
</dbReference>
<evidence type="ECO:0000256" key="2">
    <source>
        <dbReference type="ARBA" id="ARBA00001947"/>
    </source>
</evidence>
<keyword evidence="10 15" id="KW-0378">Hydrolase</keyword>
<evidence type="ECO:0000256" key="1">
    <source>
        <dbReference type="ARBA" id="ARBA00001526"/>
    </source>
</evidence>
<comment type="cofactor">
    <cofactor evidence="2">
        <name>Zn(2+)</name>
        <dbReference type="ChEBI" id="CHEBI:29105"/>
    </cofactor>
</comment>
<dbReference type="Proteomes" id="UP000564378">
    <property type="component" value="Unassembled WGS sequence"/>
</dbReference>
<dbReference type="SUPFAM" id="SSF56281">
    <property type="entry name" value="Metallo-hydrolase/oxidoreductase"/>
    <property type="match status" value="1"/>
</dbReference>
<dbReference type="CDD" id="cd16282">
    <property type="entry name" value="metallo-hydrolase-like_MBL-fold"/>
    <property type="match status" value="1"/>
</dbReference>
<protein>
    <recommendedName>
        <fullName evidence="6">beta-lactamase</fullName>
        <ecNumber evidence="6">3.5.2.6</ecNumber>
    </recommendedName>
</protein>
<dbReference type="GO" id="GO:0046677">
    <property type="term" value="P:response to antibiotic"/>
    <property type="evidence" value="ECO:0007669"/>
    <property type="project" value="UniProtKB-KW"/>
</dbReference>
<evidence type="ECO:0000256" key="13">
    <source>
        <dbReference type="SAM" id="SignalP"/>
    </source>
</evidence>
<dbReference type="InterPro" id="IPR001279">
    <property type="entry name" value="Metallo-B-lactamas"/>
</dbReference>
<evidence type="ECO:0000256" key="6">
    <source>
        <dbReference type="ARBA" id="ARBA00012865"/>
    </source>
</evidence>
<keyword evidence="7" id="KW-0479">Metal-binding</keyword>
<evidence type="ECO:0000256" key="9">
    <source>
        <dbReference type="ARBA" id="ARBA00022764"/>
    </source>
</evidence>
<evidence type="ECO:0000256" key="5">
    <source>
        <dbReference type="ARBA" id="ARBA00011245"/>
    </source>
</evidence>
<comment type="similarity">
    <text evidence="4">Belongs to the metallo-beta-lactamase superfamily. Class-B beta-lactamase family.</text>
</comment>
<dbReference type="PANTHER" id="PTHR42951:SF4">
    <property type="entry name" value="ACYL-COENZYME A THIOESTERASE MBLAC2"/>
    <property type="match status" value="1"/>
</dbReference>
<organism evidence="15 16">
    <name type="scientific">Parasphingopyxis marina</name>
    <dbReference type="NCBI Taxonomy" id="2761622"/>
    <lineage>
        <taxon>Bacteria</taxon>
        <taxon>Pseudomonadati</taxon>
        <taxon>Pseudomonadota</taxon>
        <taxon>Alphaproteobacteria</taxon>
        <taxon>Sphingomonadales</taxon>
        <taxon>Sphingomonadaceae</taxon>
        <taxon>Parasphingopyxis</taxon>
    </lineage>
</organism>
<dbReference type="GO" id="GO:0017001">
    <property type="term" value="P:antibiotic catabolic process"/>
    <property type="evidence" value="ECO:0007669"/>
    <property type="project" value="InterPro"/>
</dbReference>
<dbReference type="GO" id="GO:0042597">
    <property type="term" value="C:periplasmic space"/>
    <property type="evidence" value="ECO:0007669"/>
    <property type="project" value="UniProtKB-SubCell"/>
</dbReference>
<evidence type="ECO:0000256" key="11">
    <source>
        <dbReference type="ARBA" id="ARBA00022833"/>
    </source>
</evidence>
<dbReference type="PANTHER" id="PTHR42951">
    <property type="entry name" value="METALLO-BETA-LACTAMASE DOMAIN-CONTAINING"/>
    <property type="match status" value="1"/>
</dbReference>
<name>A0A842I0L2_9SPHN</name>
<accession>A0A842I0L2</accession>
<keyword evidence="11" id="KW-0862">Zinc</keyword>
<keyword evidence="8 13" id="KW-0732">Signal</keyword>
<dbReference type="SMART" id="SM00849">
    <property type="entry name" value="Lactamase_B"/>
    <property type="match status" value="1"/>
</dbReference>
<keyword evidence="12" id="KW-0046">Antibiotic resistance</keyword>
<comment type="subunit">
    <text evidence="5">Monomer.</text>
</comment>
<evidence type="ECO:0000313" key="15">
    <source>
        <dbReference type="EMBL" id="MBC2778231.1"/>
    </source>
</evidence>
<evidence type="ECO:0000256" key="4">
    <source>
        <dbReference type="ARBA" id="ARBA00005250"/>
    </source>
</evidence>
<reference evidence="15 16" key="1">
    <citation type="submission" date="2020-08" db="EMBL/GenBank/DDBJ databases">
        <title>Draft genome sequence of Parasphingopyxis sp. GrpM-11.</title>
        <authorList>
            <person name="Oh J."/>
            <person name="Roh D.-H."/>
        </authorList>
    </citation>
    <scope>NUCLEOTIDE SEQUENCE [LARGE SCALE GENOMIC DNA]</scope>
    <source>
        <strain evidence="15 16">GrpM-11</strain>
    </source>
</reference>
<dbReference type="InterPro" id="IPR050855">
    <property type="entry name" value="NDM-1-like"/>
</dbReference>
<comment type="caution">
    <text evidence="15">The sequence shown here is derived from an EMBL/GenBank/DDBJ whole genome shotgun (WGS) entry which is preliminary data.</text>
</comment>
<dbReference type="InterPro" id="IPR036866">
    <property type="entry name" value="RibonucZ/Hydroxyglut_hydro"/>
</dbReference>
<evidence type="ECO:0000256" key="10">
    <source>
        <dbReference type="ARBA" id="ARBA00022801"/>
    </source>
</evidence>
<feature type="signal peptide" evidence="13">
    <location>
        <begin position="1"/>
        <end position="20"/>
    </location>
</feature>
<dbReference type="GO" id="GO:0008800">
    <property type="term" value="F:beta-lactamase activity"/>
    <property type="evidence" value="ECO:0007669"/>
    <property type="project" value="UniProtKB-EC"/>
</dbReference>
<keyword evidence="9" id="KW-0574">Periplasm</keyword>
<comment type="catalytic activity">
    <reaction evidence="1">
        <text>a beta-lactam + H2O = a substituted beta-amino acid</text>
        <dbReference type="Rhea" id="RHEA:20401"/>
        <dbReference type="ChEBI" id="CHEBI:15377"/>
        <dbReference type="ChEBI" id="CHEBI:35627"/>
        <dbReference type="ChEBI" id="CHEBI:140347"/>
        <dbReference type="EC" id="3.5.2.6"/>
    </reaction>
</comment>
<evidence type="ECO:0000256" key="7">
    <source>
        <dbReference type="ARBA" id="ARBA00022723"/>
    </source>
</evidence>
<dbReference type="Pfam" id="PF00753">
    <property type="entry name" value="Lactamase_B"/>
    <property type="match status" value="1"/>
</dbReference>
<sequence length="313" mass="33481">MTRFAPLTALAMILAAPAAAQDAQMADVEITATQLTPGIAVLFGRGGNIGVSYGEDGTVLIDDQFAPLTARIQAAIADLGAEPVRFLINTHWHGDHSGGNENFGEAGALILAHENVRIRMAENGAEGRTVPAVALPVVTYEDGLKLHLNGDTVHVIHMHNGHTDGDSIIWWENANVVHMGDLFFNGGSFPYIDRDSGGAVQGVVQAATRVIDMTDAETRIIPGHGPMATRADLIAYRDMIGALMGQVESAIAAGRTLEEIQAMNFPADYADREGGFISGEQFIGFIYESLTDPQTMEHHHDHGSSHEDGDDIH</sequence>
<dbReference type="EC" id="3.5.2.6" evidence="6"/>
<dbReference type="InterPro" id="IPR001018">
    <property type="entry name" value="Beta-lactamase_class-B_CS"/>
</dbReference>
<dbReference type="Gene3D" id="3.60.15.10">
    <property type="entry name" value="Ribonuclease Z/Hydroxyacylglutathione hydrolase-like"/>
    <property type="match status" value="1"/>
</dbReference>
<comment type="subcellular location">
    <subcellularLocation>
        <location evidence="3">Periplasm</location>
    </subcellularLocation>
</comment>
<dbReference type="GO" id="GO:0008270">
    <property type="term" value="F:zinc ion binding"/>
    <property type="evidence" value="ECO:0007669"/>
    <property type="project" value="InterPro"/>
</dbReference>
<feature type="chain" id="PRO_5032591014" description="beta-lactamase" evidence="13">
    <location>
        <begin position="21"/>
        <end position="313"/>
    </location>
</feature>
<gene>
    <name evidence="15" type="ORF">H6P80_11445</name>
</gene>
<evidence type="ECO:0000259" key="14">
    <source>
        <dbReference type="SMART" id="SM00849"/>
    </source>
</evidence>
<keyword evidence="16" id="KW-1185">Reference proteome</keyword>
<dbReference type="EMBL" id="JACJVJ010000002">
    <property type="protein sequence ID" value="MBC2778231.1"/>
    <property type="molecule type" value="Genomic_DNA"/>
</dbReference>
<evidence type="ECO:0000313" key="16">
    <source>
        <dbReference type="Proteomes" id="UP000564378"/>
    </source>
</evidence>
<dbReference type="AlphaFoldDB" id="A0A842I0L2"/>
<dbReference type="PROSITE" id="PS00743">
    <property type="entry name" value="BETA_LACTAMASE_B_1"/>
    <property type="match status" value="1"/>
</dbReference>
<evidence type="ECO:0000256" key="12">
    <source>
        <dbReference type="ARBA" id="ARBA00023251"/>
    </source>
</evidence>
<evidence type="ECO:0000256" key="3">
    <source>
        <dbReference type="ARBA" id="ARBA00004418"/>
    </source>
</evidence>